<dbReference type="InterPro" id="IPR013083">
    <property type="entry name" value="Znf_RING/FYVE/PHD"/>
</dbReference>
<dbReference type="InterPro" id="IPR001841">
    <property type="entry name" value="Znf_RING"/>
</dbReference>
<dbReference type="OrthoDB" id="687730at2759"/>
<feature type="domain" description="FHA" evidence="8">
    <location>
        <begin position="71"/>
        <end position="148"/>
    </location>
</feature>
<keyword evidence="1" id="KW-0808">Transferase</keyword>
<dbReference type="VEuPathDB" id="FungiDB:SPPG_05247"/>
<dbReference type="OMA" id="IHPNARA"/>
<dbReference type="eggNOG" id="KOG3872">
    <property type="taxonomic scope" value="Eukaryota"/>
</dbReference>
<evidence type="ECO:0008006" key="12">
    <source>
        <dbReference type="Google" id="ProtNLM"/>
    </source>
</evidence>
<evidence type="ECO:0000313" key="11">
    <source>
        <dbReference type="Proteomes" id="UP000053201"/>
    </source>
</evidence>
<dbReference type="SUPFAM" id="SSF57850">
    <property type="entry name" value="RING/U-box"/>
    <property type="match status" value="1"/>
</dbReference>
<evidence type="ECO:0000256" key="5">
    <source>
        <dbReference type="ARBA" id="ARBA00022833"/>
    </source>
</evidence>
<proteinExistence type="predicted"/>
<dbReference type="SUPFAM" id="SSF49879">
    <property type="entry name" value="SMAD/FHA domain"/>
    <property type="match status" value="1"/>
</dbReference>
<keyword evidence="5" id="KW-0862">Zinc</keyword>
<dbReference type="GO" id="GO:0006511">
    <property type="term" value="P:ubiquitin-dependent protein catabolic process"/>
    <property type="evidence" value="ECO:0007669"/>
    <property type="project" value="TreeGrafter"/>
</dbReference>
<accession>A0A0L0HEI9</accession>
<keyword evidence="2" id="KW-0479">Metal-binding</keyword>
<dbReference type="AlphaFoldDB" id="A0A0L0HEI9"/>
<organism evidence="10 11">
    <name type="scientific">Spizellomyces punctatus (strain DAOM BR117)</name>
    <dbReference type="NCBI Taxonomy" id="645134"/>
    <lineage>
        <taxon>Eukaryota</taxon>
        <taxon>Fungi</taxon>
        <taxon>Fungi incertae sedis</taxon>
        <taxon>Chytridiomycota</taxon>
        <taxon>Chytridiomycota incertae sedis</taxon>
        <taxon>Chytridiomycetes</taxon>
        <taxon>Spizellomycetales</taxon>
        <taxon>Spizellomycetaceae</taxon>
        <taxon>Spizellomyces</taxon>
    </lineage>
</organism>
<dbReference type="GO" id="GO:0005829">
    <property type="term" value="C:cytosol"/>
    <property type="evidence" value="ECO:0007669"/>
    <property type="project" value="TreeGrafter"/>
</dbReference>
<evidence type="ECO:0000256" key="1">
    <source>
        <dbReference type="ARBA" id="ARBA00022679"/>
    </source>
</evidence>
<dbReference type="GO" id="GO:0016567">
    <property type="term" value="P:protein ubiquitination"/>
    <property type="evidence" value="ECO:0007669"/>
    <property type="project" value="TreeGrafter"/>
</dbReference>
<dbReference type="GO" id="GO:0008270">
    <property type="term" value="F:zinc ion binding"/>
    <property type="evidence" value="ECO:0007669"/>
    <property type="project" value="UniProtKB-KW"/>
</dbReference>
<dbReference type="GO" id="GO:0032153">
    <property type="term" value="C:cell division site"/>
    <property type="evidence" value="ECO:0007669"/>
    <property type="project" value="TreeGrafter"/>
</dbReference>
<feature type="domain" description="RING-type" evidence="9">
    <location>
        <begin position="237"/>
        <end position="280"/>
    </location>
</feature>
<evidence type="ECO:0000256" key="6">
    <source>
        <dbReference type="PROSITE-ProRule" id="PRU00175"/>
    </source>
</evidence>
<dbReference type="SMART" id="SM00184">
    <property type="entry name" value="RING"/>
    <property type="match status" value="1"/>
</dbReference>
<protein>
    <recommendedName>
        <fullName evidence="12">FHA domain-containing protein</fullName>
    </recommendedName>
</protein>
<dbReference type="Gene3D" id="3.30.40.10">
    <property type="entry name" value="Zinc/RING finger domain, C3HC4 (zinc finger)"/>
    <property type="match status" value="1"/>
</dbReference>
<dbReference type="InterPro" id="IPR008984">
    <property type="entry name" value="SMAD_FHA_dom_sf"/>
</dbReference>
<feature type="compositionally biased region" description="Polar residues" evidence="7">
    <location>
        <begin position="49"/>
        <end position="58"/>
    </location>
</feature>
<name>A0A0L0HEI9_SPIPD</name>
<dbReference type="PROSITE" id="PS50006">
    <property type="entry name" value="FHA_DOMAIN"/>
    <property type="match status" value="1"/>
</dbReference>
<dbReference type="GeneID" id="27688639"/>
<evidence type="ECO:0000256" key="4">
    <source>
        <dbReference type="ARBA" id="ARBA00022786"/>
    </source>
</evidence>
<dbReference type="PANTHER" id="PTHR15067:SF7">
    <property type="entry name" value="E3 UBIQUITIN-PROTEIN LIGASE DMA1-RELATED"/>
    <property type="match status" value="1"/>
</dbReference>
<dbReference type="STRING" id="645134.A0A0L0HEI9"/>
<dbReference type="SMART" id="SM00240">
    <property type="entry name" value="FHA"/>
    <property type="match status" value="1"/>
</dbReference>
<dbReference type="Pfam" id="PF17123">
    <property type="entry name" value="zf-RING_11"/>
    <property type="match status" value="1"/>
</dbReference>
<reference evidence="10 11" key="1">
    <citation type="submission" date="2009-08" db="EMBL/GenBank/DDBJ databases">
        <title>The Genome Sequence of Spizellomyces punctatus strain DAOM BR117.</title>
        <authorList>
            <consortium name="The Broad Institute Genome Sequencing Platform"/>
            <person name="Russ C."/>
            <person name="Cuomo C."/>
            <person name="Shea T."/>
            <person name="Young S.K."/>
            <person name="Zeng Q."/>
            <person name="Koehrsen M."/>
            <person name="Haas B."/>
            <person name="Borodovsky M."/>
            <person name="Guigo R."/>
            <person name="Alvarado L."/>
            <person name="Berlin A."/>
            <person name="Bochicchio J."/>
            <person name="Borenstein D."/>
            <person name="Chapman S."/>
            <person name="Chen Z."/>
            <person name="Engels R."/>
            <person name="Freedman E."/>
            <person name="Gellesch M."/>
            <person name="Goldberg J."/>
            <person name="Griggs A."/>
            <person name="Gujja S."/>
            <person name="Heiman D."/>
            <person name="Hepburn T."/>
            <person name="Howarth C."/>
            <person name="Jen D."/>
            <person name="Larson L."/>
            <person name="Lewis B."/>
            <person name="Mehta T."/>
            <person name="Park D."/>
            <person name="Pearson M."/>
            <person name="Roberts A."/>
            <person name="Saif S."/>
            <person name="Shenoy N."/>
            <person name="Sisk P."/>
            <person name="Stolte C."/>
            <person name="Sykes S."/>
            <person name="Thomson T."/>
            <person name="Walk T."/>
            <person name="White J."/>
            <person name="Yandava C."/>
            <person name="Burger G."/>
            <person name="Gray M.W."/>
            <person name="Holland P.W.H."/>
            <person name="King N."/>
            <person name="Lang F.B.F."/>
            <person name="Roger A.J."/>
            <person name="Ruiz-Trillo I."/>
            <person name="Lander E."/>
            <person name="Nusbaum C."/>
        </authorList>
    </citation>
    <scope>NUCLEOTIDE SEQUENCE [LARGE SCALE GENOMIC DNA]</scope>
    <source>
        <strain evidence="10 11">DAOM BR117</strain>
    </source>
</reference>
<evidence type="ECO:0000256" key="3">
    <source>
        <dbReference type="ARBA" id="ARBA00022771"/>
    </source>
</evidence>
<evidence type="ECO:0000259" key="9">
    <source>
        <dbReference type="PROSITE" id="PS50089"/>
    </source>
</evidence>
<sequence>MPSVLSPPFLQGSNESRNPLRFLRTVALGCRSPPDTPTPSESIRILLTPQPTSPTTGTDPIERELQDNVPIRLGRQVREPTTTPHKQATTAAGVLLPSSPSSRQTDYIYFKSKVVSRHHAEFWIGRDGQVYLKDTASSSGTFLNRLRLSPSGKESRPYPVKSGDVIQMGVDYQGRSEEVYKAPIFRLSIIHPPTHCATLKKNHLTTRFRKTLHTLLTLANPYSTTSDPSPTAQLQDCCICLSGIGPYQALFLAPCSHCYHFKCVKGMLSEGDMFLCPLCRQVANLDASVSMESLCDVAGSDDESVAEESELGDEQEQDWGSNIAVAHEETLELPASLSPSPETDPDVYATFRGDMSRYLELAGDDGKLSRGLTLMASSRESES</sequence>
<dbReference type="RefSeq" id="XP_016607915.1">
    <property type="nucleotide sequence ID" value="XM_016753472.1"/>
</dbReference>
<evidence type="ECO:0000256" key="2">
    <source>
        <dbReference type="ARBA" id="ARBA00022723"/>
    </source>
</evidence>
<dbReference type="InterPro" id="IPR000253">
    <property type="entry name" value="FHA_dom"/>
</dbReference>
<dbReference type="InParanoid" id="A0A0L0HEI9"/>
<evidence type="ECO:0000256" key="7">
    <source>
        <dbReference type="SAM" id="MobiDB-lite"/>
    </source>
</evidence>
<dbReference type="PROSITE" id="PS50089">
    <property type="entry name" value="ZF_RING_2"/>
    <property type="match status" value="1"/>
</dbReference>
<dbReference type="FunCoup" id="A0A0L0HEI9">
    <property type="interactions" value="12"/>
</dbReference>
<keyword evidence="4" id="KW-0833">Ubl conjugation pathway</keyword>
<keyword evidence="3 6" id="KW-0863">Zinc-finger</keyword>
<evidence type="ECO:0000259" key="8">
    <source>
        <dbReference type="PROSITE" id="PS50006"/>
    </source>
</evidence>
<dbReference type="Proteomes" id="UP000053201">
    <property type="component" value="Unassembled WGS sequence"/>
</dbReference>
<evidence type="ECO:0000313" key="10">
    <source>
        <dbReference type="EMBL" id="KNC99875.1"/>
    </source>
</evidence>
<dbReference type="Pfam" id="PF00498">
    <property type="entry name" value="FHA"/>
    <property type="match status" value="1"/>
</dbReference>
<dbReference type="Gene3D" id="2.60.200.20">
    <property type="match status" value="1"/>
</dbReference>
<feature type="region of interest" description="Disordered" evidence="7">
    <location>
        <begin position="30"/>
        <end position="61"/>
    </location>
</feature>
<dbReference type="GO" id="GO:0000151">
    <property type="term" value="C:ubiquitin ligase complex"/>
    <property type="evidence" value="ECO:0007669"/>
    <property type="project" value="TreeGrafter"/>
</dbReference>
<dbReference type="EMBL" id="KQ257457">
    <property type="protein sequence ID" value="KNC99875.1"/>
    <property type="molecule type" value="Genomic_DNA"/>
</dbReference>
<keyword evidence="11" id="KW-1185">Reference proteome</keyword>
<dbReference type="GO" id="GO:0061630">
    <property type="term" value="F:ubiquitin protein ligase activity"/>
    <property type="evidence" value="ECO:0007669"/>
    <property type="project" value="TreeGrafter"/>
</dbReference>
<dbReference type="PANTHER" id="PTHR15067">
    <property type="entry name" value="E3 UBIQUITIN-PROTEIN LIGASE RNF8"/>
    <property type="match status" value="1"/>
</dbReference>
<gene>
    <name evidence="10" type="ORF">SPPG_05247</name>
</gene>